<gene>
    <name evidence="1" type="ORF">EUGRSUZ_F03467</name>
</gene>
<evidence type="ECO:0000313" key="1">
    <source>
        <dbReference type="EMBL" id="KCW70182.1"/>
    </source>
</evidence>
<accession>A0A059BVP0</accession>
<dbReference type="AlphaFoldDB" id="A0A059BVP0"/>
<dbReference type="InParanoid" id="A0A059BVP0"/>
<protein>
    <submittedName>
        <fullName evidence="1">Uncharacterized protein</fullName>
    </submittedName>
</protein>
<name>A0A059BVP0_EUCGR</name>
<organism evidence="1">
    <name type="scientific">Eucalyptus grandis</name>
    <name type="common">Flooded gum</name>
    <dbReference type="NCBI Taxonomy" id="71139"/>
    <lineage>
        <taxon>Eukaryota</taxon>
        <taxon>Viridiplantae</taxon>
        <taxon>Streptophyta</taxon>
        <taxon>Embryophyta</taxon>
        <taxon>Tracheophyta</taxon>
        <taxon>Spermatophyta</taxon>
        <taxon>Magnoliopsida</taxon>
        <taxon>eudicotyledons</taxon>
        <taxon>Gunneridae</taxon>
        <taxon>Pentapetalae</taxon>
        <taxon>rosids</taxon>
        <taxon>malvids</taxon>
        <taxon>Myrtales</taxon>
        <taxon>Myrtaceae</taxon>
        <taxon>Myrtoideae</taxon>
        <taxon>Eucalypteae</taxon>
        <taxon>Eucalyptus</taxon>
    </lineage>
</organism>
<reference evidence="1" key="1">
    <citation type="submission" date="2013-07" db="EMBL/GenBank/DDBJ databases">
        <title>The genome of Eucalyptus grandis.</title>
        <authorList>
            <person name="Schmutz J."/>
            <person name="Hayes R."/>
            <person name="Myburg A."/>
            <person name="Tuskan G."/>
            <person name="Grattapaglia D."/>
            <person name="Rokhsar D.S."/>
        </authorList>
    </citation>
    <scope>NUCLEOTIDE SEQUENCE</scope>
    <source>
        <tissue evidence="1">Leaf extractions</tissue>
    </source>
</reference>
<proteinExistence type="predicted"/>
<dbReference type="EMBL" id="KK198758">
    <property type="protein sequence ID" value="KCW70182.1"/>
    <property type="molecule type" value="Genomic_DNA"/>
</dbReference>
<dbReference type="Gramene" id="KCW70182">
    <property type="protein sequence ID" value="KCW70182"/>
    <property type="gene ID" value="EUGRSUZ_F03467"/>
</dbReference>
<sequence>MTAVAAYSSSSLLSRVRTSFVFFLFSLHFNVTKCLRELTISCRPNLIRVILALPATGEAVLNQIRRGPSCYRRG</sequence>